<dbReference type="GeneID" id="27694187"/>
<dbReference type="EMBL" id="KN846981">
    <property type="protein sequence ID" value="KIW97675.1"/>
    <property type="molecule type" value="Genomic_DNA"/>
</dbReference>
<sequence>MASFSSVALVAFSFLATVTHAAPRGTAVFFSNTTTPAVAPSTTTSSHAVTSTKAAANTTALDPNVVDCQLQIPANALTAAGLSTPWQLLAPCSQAVGAQQAFAEAAVIDPTGQLSVYHPLIIDQGKTPQVAPVVPNIAAGSQVILFFGFNGNTLTLVDANGQDSNASPVLQNLKCVNGLPGAKGDVFGQVSWCNTVAFWDAANAAVAAGKLIVPPLGTDNNGNQCLSSRSFEIIDQDQSDNLPTKYLLLADGSTVQFTAANVANFPTATEIDNASDEALIADFVDPVIGCTPFRIPSLDDPGTMVSSMASQELQALLQQQEPIALAPLNDPDCLLTSNGQMSTSKTNAYRLGVNMPPLGNGPKTDNGSPTDYCNNLVAIQPPFLAGFQTALTNAQTADPAVGTNLFTFLANRFLQSLTNLNCPNKNIPVTCTLDANGVATACSITATSSTGNGTTISKGAGNGSIGSTATDLAPTSAFTMTAVPTRHVHSHGFGGKTIPPNPHTFTGTATTATTPTTSVTASTRNGSASESQSFSGNGGKNVTTPTAPIQVGVGGDMNSSMSSAALSLGTGASAIVPPPLTQFTVVPTSAVAAAVCSSTAAASLQHCWSLAGWQLCKLA</sequence>
<evidence type="ECO:0000256" key="2">
    <source>
        <dbReference type="SAM" id="SignalP"/>
    </source>
</evidence>
<feature type="compositionally biased region" description="Low complexity" evidence="1">
    <location>
        <begin position="509"/>
        <end position="523"/>
    </location>
</feature>
<dbReference type="RefSeq" id="XP_016624344.1">
    <property type="nucleotide sequence ID" value="XM_016759016.1"/>
</dbReference>
<proteinExistence type="predicted"/>
<feature type="signal peptide" evidence="2">
    <location>
        <begin position="1"/>
        <end position="21"/>
    </location>
</feature>
<name>A0A0D2I397_CLAB1</name>
<protein>
    <submittedName>
        <fullName evidence="3">Uncharacterized protein</fullName>
    </submittedName>
</protein>
<evidence type="ECO:0000313" key="4">
    <source>
        <dbReference type="Proteomes" id="UP000053789"/>
    </source>
</evidence>
<dbReference type="AlphaFoldDB" id="A0A0D2I397"/>
<evidence type="ECO:0000256" key="1">
    <source>
        <dbReference type="SAM" id="MobiDB-lite"/>
    </source>
</evidence>
<keyword evidence="2" id="KW-0732">Signal</keyword>
<organism evidence="3 4">
    <name type="scientific">Cladophialophora bantiana (strain ATCC 10958 / CBS 173.52 / CDC B-1940 / NIH 8579)</name>
    <name type="common">Xylohypha bantiana</name>
    <dbReference type="NCBI Taxonomy" id="1442370"/>
    <lineage>
        <taxon>Eukaryota</taxon>
        <taxon>Fungi</taxon>
        <taxon>Dikarya</taxon>
        <taxon>Ascomycota</taxon>
        <taxon>Pezizomycotina</taxon>
        <taxon>Eurotiomycetes</taxon>
        <taxon>Chaetothyriomycetidae</taxon>
        <taxon>Chaetothyriales</taxon>
        <taxon>Herpotrichiellaceae</taxon>
        <taxon>Cladophialophora</taxon>
    </lineage>
</organism>
<dbReference type="OrthoDB" id="2399191at2759"/>
<accession>A0A0D2I397</accession>
<evidence type="ECO:0000313" key="3">
    <source>
        <dbReference type="EMBL" id="KIW97675.1"/>
    </source>
</evidence>
<reference evidence="3" key="1">
    <citation type="submission" date="2015-01" db="EMBL/GenBank/DDBJ databases">
        <title>The Genome Sequence of Cladophialophora bantiana CBS 173.52.</title>
        <authorList>
            <consortium name="The Broad Institute Genomics Platform"/>
            <person name="Cuomo C."/>
            <person name="de Hoog S."/>
            <person name="Gorbushina A."/>
            <person name="Stielow B."/>
            <person name="Teixiera M."/>
            <person name="Abouelleil A."/>
            <person name="Chapman S.B."/>
            <person name="Priest M."/>
            <person name="Young S.K."/>
            <person name="Wortman J."/>
            <person name="Nusbaum C."/>
            <person name="Birren B."/>
        </authorList>
    </citation>
    <scope>NUCLEOTIDE SEQUENCE [LARGE SCALE GENOMIC DNA]</scope>
    <source>
        <strain evidence="3">CBS 173.52</strain>
    </source>
</reference>
<dbReference type="HOGENOM" id="CLU_030428_0_0_1"/>
<gene>
    <name evidence="3" type="ORF">Z519_01259</name>
</gene>
<dbReference type="Proteomes" id="UP000053789">
    <property type="component" value="Unassembled WGS sequence"/>
</dbReference>
<keyword evidence="4" id="KW-1185">Reference proteome</keyword>
<feature type="compositionally biased region" description="Polar residues" evidence="1">
    <location>
        <begin position="524"/>
        <end position="546"/>
    </location>
</feature>
<feature type="region of interest" description="Disordered" evidence="1">
    <location>
        <begin position="509"/>
        <end position="546"/>
    </location>
</feature>
<feature type="chain" id="PRO_5002243836" evidence="2">
    <location>
        <begin position="22"/>
        <end position="619"/>
    </location>
</feature>